<reference evidence="5 6" key="1">
    <citation type="submission" date="2018-08" db="EMBL/GenBank/DDBJ databases">
        <title>A genome reference for cultivated species of the human gut microbiota.</title>
        <authorList>
            <person name="Zou Y."/>
            <person name="Xue W."/>
            <person name="Luo G."/>
        </authorList>
    </citation>
    <scope>NUCLEOTIDE SEQUENCE [LARGE SCALE GENOMIC DNA]</scope>
    <source>
        <strain evidence="5 6">AF28-26</strain>
    </source>
</reference>
<dbReference type="Pfam" id="PF02153">
    <property type="entry name" value="PDH_N"/>
    <property type="match status" value="1"/>
</dbReference>
<dbReference type="InterPro" id="IPR036291">
    <property type="entry name" value="NAD(P)-bd_dom_sf"/>
</dbReference>
<dbReference type="Pfam" id="PF20463">
    <property type="entry name" value="PDH_C"/>
    <property type="match status" value="1"/>
</dbReference>
<dbReference type="SUPFAM" id="SSF48179">
    <property type="entry name" value="6-phosphogluconate dehydrogenase C-terminal domain-like"/>
    <property type="match status" value="1"/>
</dbReference>
<sequence length="276" mass="30250">MRIAVIGLGIIGGSLCKAFREYTSHYVMGYNRTAAVAQRALELGAVHEICTPEALKTADVIYLCLYPQAAVNFVKQYHDCIRPGCIVTDAAGIKTAICSQLKTLAEEYGFIFVGSHPMAGKERSGFEVSEASLFNGASYILVPCGAPRMAVDTLKKLALEIGFTMTPETTPEEHDRMIAFTSQLPHALACAYVMSPQCPNHKGYSAGSYRDVSRVARINETLWSELFLENREPLTAELDTLIENLTAIRNQISGGNQEKLKALLRKGRKIKEALGE</sequence>
<accession>A0A412B069</accession>
<dbReference type="InterPro" id="IPR003099">
    <property type="entry name" value="Prephen_DH"/>
</dbReference>
<dbReference type="GO" id="GO:0004665">
    <property type="term" value="F:prephenate dehydrogenase (NADP+) activity"/>
    <property type="evidence" value="ECO:0007669"/>
    <property type="project" value="InterPro"/>
</dbReference>
<dbReference type="AlphaFoldDB" id="A0A412B069"/>
<dbReference type="Gene3D" id="1.10.3660.10">
    <property type="entry name" value="6-phosphogluconate dehydrogenase C-terminal like domain"/>
    <property type="match status" value="1"/>
</dbReference>
<dbReference type="GO" id="GO:0070403">
    <property type="term" value="F:NAD+ binding"/>
    <property type="evidence" value="ECO:0007669"/>
    <property type="project" value="InterPro"/>
</dbReference>
<dbReference type="PANTHER" id="PTHR21363:SF0">
    <property type="entry name" value="PREPHENATE DEHYDROGENASE [NADP(+)]"/>
    <property type="match status" value="1"/>
</dbReference>
<comment type="similarity">
    <text evidence="1">Belongs to the prephenate/arogenate dehydrogenase family.</text>
</comment>
<evidence type="ECO:0000256" key="2">
    <source>
        <dbReference type="ARBA" id="ARBA00023002"/>
    </source>
</evidence>
<proteinExistence type="inferred from homology"/>
<dbReference type="SUPFAM" id="SSF51735">
    <property type="entry name" value="NAD(P)-binding Rossmann-fold domains"/>
    <property type="match status" value="1"/>
</dbReference>
<comment type="pathway">
    <text evidence="3">Amino-acid biosynthesis.</text>
</comment>
<dbReference type="InterPro" id="IPR008927">
    <property type="entry name" value="6-PGluconate_DH-like_C_sf"/>
</dbReference>
<dbReference type="InterPro" id="IPR046826">
    <property type="entry name" value="PDH_N"/>
</dbReference>
<evidence type="ECO:0000256" key="1">
    <source>
        <dbReference type="ARBA" id="ARBA00007964"/>
    </source>
</evidence>
<dbReference type="GO" id="GO:0006571">
    <property type="term" value="P:tyrosine biosynthetic process"/>
    <property type="evidence" value="ECO:0007669"/>
    <property type="project" value="InterPro"/>
</dbReference>
<organism evidence="5 6">
    <name type="scientific">[Clostridium] leptum</name>
    <dbReference type="NCBI Taxonomy" id="1535"/>
    <lineage>
        <taxon>Bacteria</taxon>
        <taxon>Bacillati</taxon>
        <taxon>Bacillota</taxon>
        <taxon>Clostridia</taxon>
        <taxon>Eubacteriales</taxon>
        <taxon>Oscillospiraceae</taxon>
        <taxon>Oscillospiraceae incertae sedis</taxon>
    </lineage>
</organism>
<evidence type="ECO:0000313" key="6">
    <source>
        <dbReference type="Proteomes" id="UP000284751"/>
    </source>
</evidence>
<dbReference type="PANTHER" id="PTHR21363">
    <property type="entry name" value="PREPHENATE DEHYDROGENASE"/>
    <property type="match status" value="1"/>
</dbReference>
<dbReference type="InterPro" id="IPR046825">
    <property type="entry name" value="PDH_C"/>
</dbReference>
<dbReference type="PROSITE" id="PS51176">
    <property type="entry name" value="PDH_ADH"/>
    <property type="match status" value="1"/>
</dbReference>
<evidence type="ECO:0000313" key="5">
    <source>
        <dbReference type="EMBL" id="RGQ43350.1"/>
    </source>
</evidence>
<feature type="domain" description="Prephenate/arogenate dehydrogenase" evidence="4">
    <location>
        <begin position="1"/>
        <end position="276"/>
    </location>
</feature>
<protein>
    <submittedName>
        <fullName evidence="5">Prephenate dehydrogenase</fullName>
    </submittedName>
</protein>
<evidence type="ECO:0000259" key="4">
    <source>
        <dbReference type="PROSITE" id="PS51176"/>
    </source>
</evidence>
<dbReference type="Gene3D" id="3.40.50.720">
    <property type="entry name" value="NAD(P)-binding Rossmann-like Domain"/>
    <property type="match status" value="1"/>
</dbReference>
<dbReference type="Proteomes" id="UP000284751">
    <property type="component" value="Unassembled WGS sequence"/>
</dbReference>
<name>A0A412B069_9FIRM</name>
<comment type="caution">
    <text evidence="5">The sequence shown here is derived from an EMBL/GenBank/DDBJ whole genome shotgun (WGS) entry which is preliminary data.</text>
</comment>
<dbReference type="EMBL" id="QRTC01000006">
    <property type="protein sequence ID" value="RGQ43350.1"/>
    <property type="molecule type" value="Genomic_DNA"/>
</dbReference>
<evidence type="ECO:0000256" key="3">
    <source>
        <dbReference type="ARBA" id="ARBA00029440"/>
    </source>
</evidence>
<keyword evidence="2" id="KW-0560">Oxidoreductase</keyword>
<gene>
    <name evidence="5" type="ORF">DWY99_02820</name>
</gene>
<dbReference type="GO" id="GO:0008977">
    <property type="term" value="F:prephenate dehydrogenase (NAD+) activity"/>
    <property type="evidence" value="ECO:0007669"/>
    <property type="project" value="InterPro"/>
</dbReference>
<dbReference type="InterPro" id="IPR050812">
    <property type="entry name" value="Preph/Arog_dehydrog"/>
</dbReference>